<reference evidence="1 2" key="1">
    <citation type="submission" date="2018-06" db="EMBL/GenBank/DDBJ databases">
        <title>Draft Genome Sequence of a Novel Marine Bacterium Related to the Verrucomicrobia.</title>
        <authorList>
            <person name="Vosseberg J."/>
            <person name="Martijn J."/>
            <person name="Ettema T.J.G."/>
        </authorList>
    </citation>
    <scope>NUCLEOTIDE SEQUENCE [LARGE SCALE GENOMIC DNA]</scope>
    <source>
        <strain evidence="1">TARA_B100001123</strain>
    </source>
</reference>
<sequence>MQKVVVLVAKVSVCNVRSTLSGWPSNAKSKEEFSGRYQFVYRTEKDCKQVEM</sequence>
<protein>
    <submittedName>
        <fullName evidence="1">Uncharacterized protein</fullName>
    </submittedName>
</protein>
<dbReference type="EMBL" id="CP029803">
    <property type="protein sequence ID" value="AWT58893.1"/>
    <property type="molecule type" value="Genomic_DNA"/>
</dbReference>
<organism evidence="1 2">
    <name type="scientific">Candidatus Moanibacter tarae</name>
    <dbReference type="NCBI Taxonomy" id="2200854"/>
    <lineage>
        <taxon>Bacteria</taxon>
        <taxon>Pseudomonadati</taxon>
        <taxon>Verrucomicrobiota</taxon>
        <taxon>Opitutia</taxon>
        <taxon>Puniceicoccales</taxon>
        <taxon>Puniceicoccales incertae sedis</taxon>
        <taxon>Candidatus Moanibacter</taxon>
    </lineage>
</organism>
<accession>A0A2Z4AAS4</accession>
<name>A0A2Z4AAS4_9BACT</name>
<proteinExistence type="predicted"/>
<dbReference type="KEGG" id="mtar:DF168_00065"/>
<dbReference type="Proteomes" id="UP000247465">
    <property type="component" value="Chromosome"/>
</dbReference>
<dbReference type="AlphaFoldDB" id="A0A2Z4AAS4"/>
<evidence type="ECO:0000313" key="2">
    <source>
        <dbReference type="Proteomes" id="UP000247465"/>
    </source>
</evidence>
<evidence type="ECO:0000313" key="1">
    <source>
        <dbReference type="EMBL" id="AWT58893.1"/>
    </source>
</evidence>
<gene>
    <name evidence="1" type="ORF">DF168_00065</name>
</gene>